<dbReference type="InterPro" id="IPR019734">
    <property type="entry name" value="TPR_rpt"/>
</dbReference>
<dbReference type="InterPro" id="IPR052346">
    <property type="entry name" value="O-mannosyl-transferase_TMTC"/>
</dbReference>
<dbReference type="SUPFAM" id="SSF48452">
    <property type="entry name" value="TPR-like"/>
    <property type="match status" value="2"/>
</dbReference>
<feature type="signal peptide" evidence="4">
    <location>
        <begin position="1"/>
        <end position="28"/>
    </location>
</feature>
<dbReference type="GO" id="GO:0035269">
    <property type="term" value="P:protein O-linked glycosylation via mannose"/>
    <property type="evidence" value="ECO:0007669"/>
    <property type="project" value="TreeGrafter"/>
</dbReference>
<dbReference type="GO" id="GO:0000030">
    <property type="term" value="F:mannosyltransferase activity"/>
    <property type="evidence" value="ECO:0007669"/>
    <property type="project" value="TreeGrafter"/>
</dbReference>
<dbReference type="Proteomes" id="UP000739411">
    <property type="component" value="Unassembled WGS sequence"/>
</dbReference>
<feature type="repeat" description="TPR" evidence="3">
    <location>
        <begin position="118"/>
        <end position="151"/>
    </location>
</feature>
<evidence type="ECO:0000256" key="1">
    <source>
        <dbReference type="ARBA" id="ARBA00022737"/>
    </source>
</evidence>
<gene>
    <name evidence="5" type="ORF">IPJ38_18575</name>
</gene>
<dbReference type="PANTHER" id="PTHR44227">
    <property type="match status" value="1"/>
</dbReference>
<dbReference type="InterPro" id="IPR011990">
    <property type="entry name" value="TPR-like_helical_dom_sf"/>
</dbReference>
<keyword evidence="4" id="KW-0732">Signal</keyword>
<reference evidence="5 6" key="1">
    <citation type="submission" date="2020-10" db="EMBL/GenBank/DDBJ databases">
        <title>Connecting structure to function with the recovery of over 1000 high-quality activated sludge metagenome-assembled genomes encoding full-length rRNA genes using long-read sequencing.</title>
        <authorList>
            <person name="Singleton C.M."/>
            <person name="Petriglieri F."/>
            <person name="Kristensen J.M."/>
            <person name="Kirkegaard R.H."/>
            <person name="Michaelsen T.Y."/>
            <person name="Andersen M.H."/>
            <person name="Karst S.M."/>
            <person name="Dueholm M.S."/>
            <person name="Nielsen P.H."/>
            <person name="Albertsen M."/>
        </authorList>
    </citation>
    <scope>NUCLEOTIDE SEQUENCE [LARGE SCALE GENOMIC DNA]</scope>
    <source>
        <strain evidence="5">EsbW_18-Q3-R4-48_BATAC.463</strain>
    </source>
</reference>
<dbReference type="Pfam" id="PF13432">
    <property type="entry name" value="TPR_16"/>
    <property type="match status" value="4"/>
</dbReference>
<dbReference type="SMART" id="SM00028">
    <property type="entry name" value="TPR"/>
    <property type="match status" value="8"/>
</dbReference>
<evidence type="ECO:0000256" key="3">
    <source>
        <dbReference type="PROSITE-ProRule" id="PRU00339"/>
    </source>
</evidence>
<dbReference type="PANTHER" id="PTHR44227:SF3">
    <property type="entry name" value="PROTEIN O-MANNOSYL-TRANSFERASE TMTC4"/>
    <property type="match status" value="1"/>
</dbReference>
<name>A0A935MX71_9RHOO</name>
<dbReference type="GO" id="GO:0030968">
    <property type="term" value="P:endoplasmic reticulum unfolded protein response"/>
    <property type="evidence" value="ECO:0007669"/>
    <property type="project" value="TreeGrafter"/>
</dbReference>
<dbReference type="AlphaFoldDB" id="A0A935MX71"/>
<keyword evidence="2 3" id="KW-0802">TPR repeat</keyword>
<dbReference type="EMBL" id="JADJMS010000046">
    <property type="protein sequence ID" value="MBK7416807.1"/>
    <property type="molecule type" value="Genomic_DNA"/>
</dbReference>
<evidence type="ECO:0000313" key="5">
    <source>
        <dbReference type="EMBL" id="MBK7416807.1"/>
    </source>
</evidence>
<feature type="chain" id="PRO_5036852351" evidence="4">
    <location>
        <begin position="29"/>
        <end position="402"/>
    </location>
</feature>
<feature type="repeat" description="TPR" evidence="3">
    <location>
        <begin position="222"/>
        <end position="255"/>
    </location>
</feature>
<feature type="repeat" description="TPR" evidence="3">
    <location>
        <begin position="188"/>
        <end position="221"/>
    </location>
</feature>
<comment type="caution">
    <text evidence="5">The sequence shown here is derived from an EMBL/GenBank/DDBJ whole genome shotgun (WGS) entry which is preliminary data.</text>
</comment>
<dbReference type="Gene3D" id="1.25.40.10">
    <property type="entry name" value="Tetratricopeptide repeat domain"/>
    <property type="match status" value="2"/>
</dbReference>
<accession>A0A935MX71</accession>
<evidence type="ECO:0000313" key="6">
    <source>
        <dbReference type="Proteomes" id="UP000739411"/>
    </source>
</evidence>
<feature type="repeat" description="TPR" evidence="3">
    <location>
        <begin position="290"/>
        <end position="323"/>
    </location>
</feature>
<dbReference type="PROSITE" id="PS50005">
    <property type="entry name" value="TPR"/>
    <property type="match status" value="4"/>
</dbReference>
<sequence>MHFPFSGSTCSARLLLLVVALYGTSAQALPIESRTGKPPTSAALPPEAAANIEFRKGIDAGLKRKNNVAKSHFLAALKLDAKFTPAMIGLADIAQKEGDRAQAEKYLIQAESAAPQAAEVHLAWGRFYVSARQFEKAEFSFKQAINLNPKSVSPLLELGDLYLTMDASRRNDAVKTFATAMELAPDNKFAAYSFGVASALIGRQEDALSAFEKAATLAPKDPAPLRAIGRLHMETGALDRALNAFDRGLKRQPNFLALMLDRGDALARQGKWAEAIRQISAAAKIAPASSEIQIKLGDAYQGAKRWDDSQSAYAKAIALNSKNPLAHNNLAWMLLQQGGSPAKAIESAKKAVSLAPNSAPFLDTLGWAQRAAEICLPPPNHFGAPRISSQNLENFSFTMGLF</sequence>
<evidence type="ECO:0000256" key="2">
    <source>
        <dbReference type="ARBA" id="ARBA00022803"/>
    </source>
</evidence>
<evidence type="ECO:0000256" key="4">
    <source>
        <dbReference type="SAM" id="SignalP"/>
    </source>
</evidence>
<keyword evidence="1" id="KW-0677">Repeat</keyword>
<organism evidence="5 6">
    <name type="scientific">Candidatus Dechloromonas phosphorivorans</name>
    <dbReference type="NCBI Taxonomy" id="2899244"/>
    <lineage>
        <taxon>Bacteria</taxon>
        <taxon>Pseudomonadati</taxon>
        <taxon>Pseudomonadota</taxon>
        <taxon>Betaproteobacteria</taxon>
        <taxon>Rhodocyclales</taxon>
        <taxon>Azonexaceae</taxon>
        <taxon>Dechloromonas</taxon>
    </lineage>
</organism>
<proteinExistence type="predicted"/>
<protein>
    <submittedName>
        <fullName evidence="5">Tetratricopeptide repeat protein</fullName>
    </submittedName>
</protein>